<feature type="region of interest" description="Disordered" evidence="19">
    <location>
        <begin position="173"/>
        <end position="215"/>
    </location>
</feature>
<evidence type="ECO:0000256" key="5">
    <source>
        <dbReference type="ARBA" id="ARBA00008010"/>
    </source>
</evidence>
<feature type="region of interest" description="Disordered" evidence="19">
    <location>
        <begin position="533"/>
        <end position="576"/>
    </location>
</feature>
<dbReference type="GO" id="GO:0043596">
    <property type="term" value="C:nuclear replication fork"/>
    <property type="evidence" value="ECO:0007669"/>
    <property type="project" value="UniProtKB-ARBA"/>
</dbReference>
<dbReference type="Gene3D" id="3.40.50.300">
    <property type="entry name" value="P-loop containing nucleotide triphosphate hydrolases"/>
    <property type="match status" value="1"/>
</dbReference>
<evidence type="ECO:0000256" key="17">
    <source>
        <dbReference type="PIRSR" id="PIRSR604450-51"/>
    </source>
</evidence>
<dbReference type="SUPFAM" id="SSF50249">
    <property type="entry name" value="Nucleic acid-binding proteins"/>
    <property type="match status" value="1"/>
</dbReference>
<accession>A0A409VVQ7</accession>
<dbReference type="InterPro" id="IPR012340">
    <property type="entry name" value="NA-bd_OB-fold"/>
</dbReference>
<dbReference type="Pfam" id="PF17855">
    <property type="entry name" value="MCM_lid"/>
    <property type="match status" value="1"/>
</dbReference>
<gene>
    <name evidence="22" type="ORF">CVT26_014599</name>
</gene>
<evidence type="ECO:0000256" key="20">
    <source>
        <dbReference type="SAM" id="Phobius"/>
    </source>
</evidence>
<dbReference type="Proteomes" id="UP000284706">
    <property type="component" value="Unassembled WGS sequence"/>
</dbReference>
<feature type="transmembrane region" description="Helical" evidence="20">
    <location>
        <begin position="1510"/>
        <end position="1532"/>
    </location>
</feature>
<dbReference type="FunFam" id="2.20.28.10:FF:000003">
    <property type="entry name" value="DNA helicase"/>
    <property type="match status" value="1"/>
</dbReference>
<dbReference type="PANTHER" id="PTHR11630">
    <property type="entry name" value="DNA REPLICATION LICENSING FACTOR MCM FAMILY MEMBER"/>
    <property type="match status" value="1"/>
</dbReference>
<dbReference type="InterPro" id="IPR029144">
    <property type="entry name" value="Thr_synth_N"/>
</dbReference>
<dbReference type="InterPro" id="IPR018525">
    <property type="entry name" value="MCM_CS"/>
</dbReference>
<organism evidence="22 23">
    <name type="scientific">Gymnopilus dilepis</name>
    <dbReference type="NCBI Taxonomy" id="231916"/>
    <lineage>
        <taxon>Eukaryota</taxon>
        <taxon>Fungi</taxon>
        <taxon>Dikarya</taxon>
        <taxon>Basidiomycota</taxon>
        <taxon>Agaricomycotina</taxon>
        <taxon>Agaricomycetes</taxon>
        <taxon>Agaricomycetidae</taxon>
        <taxon>Agaricales</taxon>
        <taxon>Agaricineae</taxon>
        <taxon>Hymenogastraceae</taxon>
        <taxon>Gymnopilus</taxon>
    </lineage>
</organism>
<evidence type="ECO:0000256" key="18">
    <source>
        <dbReference type="RuleBase" id="RU004070"/>
    </source>
</evidence>
<dbReference type="InterPro" id="IPR001926">
    <property type="entry name" value="TrpB-like_PALP"/>
</dbReference>
<feature type="compositionally biased region" description="Acidic residues" evidence="19">
    <location>
        <begin position="558"/>
        <end position="567"/>
    </location>
</feature>
<evidence type="ECO:0000256" key="11">
    <source>
        <dbReference type="ARBA" id="ARBA00022806"/>
    </source>
</evidence>
<dbReference type="Pfam" id="PF14821">
    <property type="entry name" value="Thr_synth_N"/>
    <property type="match status" value="1"/>
</dbReference>
<evidence type="ECO:0000256" key="16">
    <source>
        <dbReference type="ARBA" id="ARBA00023242"/>
    </source>
</evidence>
<dbReference type="STRING" id="231916.A0A409VVQ7"/>
<dbReference type="GO" id="GO:0016829">
    <property type="term" value="F:lyase activity"/>
    <property type="evidence" value="ECO:0007669"/>
    <property type="project" value="UniProtKB-KW"/>
</dbReference>
<evidence type="ECO:0000256" key="15">
    <source>
        <dbReference type="ARBA" id="ARBA00023239"/>
    </source>
</evidence>
<dbReference type="InterPro" id="IPR041562">
    <property type="entry name" value="MCM_lid"/>
</dbReference>
<dbReference type="FunFam" id="3.40.50.300:FF:002469">
    <property type="entry name" value="Cell division control protein 21"/>
    <property type="match status" value="1"/>
</dbReference>
<name>A0A409VVQ7_9AGAR</name>
<dbReference type="Pfam" id="PF00291">
    <property type="entry name" value="PALP"/>
    <property type="match status" value="1"/>
</dbReference>
<dbReference type="UniPathway" id="UPA00050">
    <property type="reaction ID" value="UER00065"/>
</dbReference>
<keyword evidence="23" id="KW-1185">Reference proteome</keyword>
<evidence type="ECO:0000256" key="3">
    <source>
        <dbReference type="ARBA" id="ARBA00004979"/>
    </source>
</evidence>
<dbReference type="GO" id="GO:0006279">
    <property type="term" value="P:premeiotic DNA replication"/>
    <property type="evidence" value="ECO:0007669"/>
    <property type="project" value="UniProtKB-ARBA"/>
</dbReference>
<dbReference type="InParanoid" id="A0A409VVQ7"/>
<dbReference type="EMBL" id="NHYE01005545">
    <property type="protein sequence ID" value="PPQ70327.1"/>
    <property type="molecule type" value="Genomic_DNA"/>
</dbReference>
<dbReference type="Gene3D" id="2.20.28.10">
    <property type="match status" value="1"/>
</dbReference>
<feature type="domain" description="MCM C-terminal AAA(+) ATPase" evidence="21">
    <location>
        <begin position="594"/>
        <end position="820"/>
    </location>
</feature>
<comment type="cofactor">
    <cofactor evidence="1 17">
        <name>pyridoxal 5'-phosphate</name>
        <dbReference type="ChEBI" id="CHEBI:597326"/>
    </cofactor>
</comment>
<dbReference type="GO" id="GO:0017116">
    <property type="term" value="F:single-stranded DNA helicase activity"/>
    <property type="evidence" value="ECO:0007669"/>
    <property type="project" value="TreeGrafter"/>
</dbReference>
<dbReference type="PROSITE" id="PS50051">
    <property type="entry name" value="MCM_2"/>
    <property type="match status" value="1"/>
</dbReference>
<dbReference type="Gene3D" id="3.30.1640.10">
    <property type="entry name" value="mini-chromosome maintenance (MCM) complex, chain A, domain 1"/>
    <property type="match status" value="1"/>
</dbReference>
<dbReference type="GO" id="GO:0009088">
    <property type="term" value="P:threonine biosynthetic process"/>
    <property type="evidence" value="ECO:0007669"/>
    <property type="project" value="UniProtKB-UniPathway"/>
</dbReference>
<evidence type="ECO:0000313" key="23">
    <source>
        <dbReference type="Proteomes" id="UP000284706"/>
    </source>
</evidence>
<dbReference type="FunFam" id="3.90.1380.10:FF:000003">
    <property type="entry name" value="THR4p Threonine synthase"/>
    <property type="match status" value="1"/>
</dbReference>
<evidence type="ECO:0000256" key="9">
    <source>
        <dbReference type="ARBA" id="ARBA00022741"/>
    </source>
</evidence>
<dbReference type="Gene3D" id="3.40.50.1100">
    <property type="match status" value="1"/>
</dbReference>
<evidence type="ECO:0000259" key="21">
    <source>
        <dbReference type="PROSITE" id="PS50051"/>
    </source>
</evidence>
<evidence type="ECO:0000256" key="4">
    <source>
        <dbReference type="ARBA" id="ARBA00005517"/>
    </source>
</evidence>
<dbReference type="Pfam" id="PF17207">
    <property type="entry name" value="MCM_OB"/>
    <property type="match status" value="1"/>
</dbReference>
<dbReference type="Gene3D" id="3.90.1380.10">
    <property type="entry name" value="Threonine synthase, N-terminal domain"/>
    <property type="match status" value="1"/>
</dbReference>
<dbReference type="PRINTS" id="PR01657">
    <property type="entry name" value="MCMFAMILY"/>
</dbReference>
<dbReference type="GO" id="GO:0003697">
    <property type="term" value="F:single-stranded DNA binding"/>
    <property type="evidence" value="ECO:0007669"/>
    <property type="project" value="TreeGrafter"/>
</dbReference>
<keyword evidence="20" id="KW-1133">Transmembrane helix</keyword>
<feature type="compositionally biased region" description="Low complexity" evidence="19">
    <location>
        <begin position="1354"/>
        <end position="1398"/>
    </location>
</feature>
<evidence type="ECO:0000256" key="6">
    <source>
        <dbReference type="ARBA" id="ARBA00022605"/>
    </source>
</evidence>
<keyword evidence="20" id="KW-0472">Membrane</keyword>
<dbReference type="GO" id="GO:0016787">
    <property type="term" value="F:hydrolase activity"/>
    <property type="evidence" value="ECO:0007669"/>
    <property type="project" value="UniProtKB-KW"/>
</dbReference>
<evidence type="ECO:0000256" key="10">
    <source>
        <dbReference type="ARBA" id="ARBA00022801"/>
    </source>
</evidence>
<dbReference type="InterPro" id="IPR027417">
    <property type="entry name" value="P-loop_NTPase"/>
</dbReference>
<keyword evidence="14 18" id="KW-0238">DNA-binding</keyword>
<keyword evidence="7" id="KW-0791">Threonine biosynthesis</keyword>
<dbReference type="Pfam" id="PF14551">
    <property type="entry name" value="MCM_N"/>
    <property type="match status" value="1"/>
</dbReference>
<dbReference type="InterPro" id="IPR031327">
    <property type="entry name" value="MCM"/>
</dbReference>
<keyword evidence="20" id="KW-0812">Transmembrane</keyword>
<keyword evidence="8" id="KW-0235">DNA replication</keyword>
<dbReference type="SUPFAM" id="SSF52540">
    <property type="entry name" value="P-loop containing nucleoside triphosphate hydrolases"/>
    <property type="match status" value="1"/>
</dbReference>
<dbReference type="Gene3D" id="2.40.50.140">
    <property type="entry name" value="Nucleic acid-binding proteins"/>
    <property type="match status" value="1"/>
</dbReference>
<feature type="compositionally biased region" description="Low complexity" evidence="19">
    <location>
        <begin position="186"/>
        <end position="197"/>
    </location>
</feature>
<dbReference type="SUPFAM" id="SSF53686">
    <property type="entry name" value="Tryptophan synthase beta subunit-like PLP-dependent enzymes"/>
    <property type="match status" value="1"/>
</dbReference>
<dbReference type="FunCoup" id="A0A409VVQ7">
    <property type="interactions" value="545"/>
</dbReference>
<keyword evidence="16" id="KW-0539">Nucleus</keyword>
<dbReference type="InterPro" id="IPR027925">
    <property type="entry name" value="MCM_N"/>
</dbReference>
<dbReference type="PROSITE" id="PS00847">
    <property type="entry name" value="MCM_1"/>
    <property type="match status" value="1"/>
</dbReference>
<dbReference type="GO" id="GO:1902975">
    <property type="term" value="P:mitotic DNA replication initiation"/>
    <property type="evidence" value="ECO:0007669"/>
    <property type="project" value="TreeGrafter"/>
</dbReference>
<feature type="modified residue" description="N6-(pyridoxal phosphate)lysine" evidence="17">
    <location>
        <position position="1134"/>
    </location>
</feature>
<evidence type="ECO:0000256" key="2">
    <source>
        <dbReference type="ARBA" id="ARBA00004123"/>
    </source>
</evidence>
<comment type="pathway">
    <text evidence="3">Amino-acid biosynthesis; L-threonine biosynthesis; L-threonine from L-aspartate: step 5/5.</text>
</comment>
<comment type="caution">
    <text evidence="22">The sequence shown here is derived from an EMBL/GenBank/DDBJ whole genome shotgun (WGS) entry which is preliminary data.</text>
</comment>
<dbReference type="PRINTS" id="PR01660">
    <property type="entry name" value="MCMPROTEIN4"/>
</dbReference>
<keyword evidence="9 18" id="KW-0547">Nucleotide-binding</keyword>
<feature type="region of interest" description="Disordered" evidence="19">
    <location>
        <begin position="1354"/>
        <end position="1408"/>
    </location>
</feature>
<dbReference type="PROSITE" id="PS00165">
    <property type="entry name" value="DEHYDRATASE_SER_THR"/>
    <property type="match status" value="1"/>
</dbReference>
<protein>
    <recommendedName>
        <fullName evidence="21">MCM C-terminal AAA(+) ATPase domain-containing protein</fullName>
    </recommendedName>
</protein>
<keyword evidence="11" id="KW-0347">Helicase</keyword>
<dbReference type="InterPro" id="IPR001208">
    <property type="entry name" value="MCM_dom"/>
</dbReference>
<sequence length="1533" mass="166452">MSSPPALDFPSSEMGDDVDMADGTNQQETQTFPNAPPPATGTPLFLAGTPSTMPGTPARRRDEPPSSPLRGVAARRALGMQTPKRTPLFAGGSSSPMAFPSSSSMKTPSQRRVVIASDRPDDSDPLDFPSTPRASVKSTPKNRRGDIHSSLSITPSASARRIARRAELRAANPDLNLNSDGSHLDLPPSSSAPAPNGTAGGGGTQLSAQPHATDDEPDEIRAIWGTTVNIQETMKSFKDFLRGYKPKYRIAHDRTLGHPTRALASPAEGEVALYETYLRRMRQTGETNLNLDVVNLLAYPPAKKLHAQLVKYPQEVIPAMDQVLKDVMLEVAEADQEAGVEGMRGAQGDEEISEILGRIYKVRPFGLQSVNMRDLNPSDTDKLVSIKGLVIRATPIIPDMKVAFFRCPTCQHTTLAEIDRGRITQPPHCPRDSCASPSPPALIHNRCEFADRQVIRLQETPDAVPDGQTPHTVSLSVYDELVDVCKPGDRVGVTGIYRSVPVRVNPRQRTLKSLFKTYLDVVHVRLGAGEGLGFDKTTRPAGGDRVPGVGVAGLGDGSPDDGEDASTDVEGGGRQTRKAELEARLKALSQRPDIYAYLARSLAPSIWEMDDVKKGILLQLFGGTNKSVARGGGGGGPRYRGDVNVLLVGDPGVSKSQILKYVHKIAPRGVDEAARFGEASVLLSTYQTRNSTIASGALVLSDGGVCCIDEFDKMSDATRSVLHEVMVPTSLPLPSFTLPNKPPPQEQQTVSIAKAGIITTLNARTSILAAANPVGSKYDVNLPITRNIDLPPTLISRFDLLYLVLDQVDDALDRKLAQHLVGLYLEDEGAGGERDFLPLQDLSAYIDYARSKIHPIISESAGSELVRCYVEMRNMGADDPRSSEKRITATTRQLESLIRLSEAHARMRFSPFVELPDVQEAARLMREAIKTSAMDPRTGKIDMGLLNTGTGTGQRKLREDMRKEILSVLDAQPKGRGVKWAELLRLLGEQSSVKVDAVEFAEVVKGLENEGAVKVVGEREKRTYLSTRGGDERLSFEETVLTGLAPNGGLYIPERIPSLPPDWQTKWKDYTFQQLSVAVLSLYISPDEISPAELTQLVEKSYATFRHPEVTPLKKLGDRAYVLELFHGPTFAFKDVALQLLGNLFEFFLKRRNARKAPGEKAEKLTVVGATSGDTGSAAIYGLRNKANISIFILHPKGRVSPIQEAQMTTVTDANVHNVAVKGTFDDCQDIVKALFADKAFNAKHRLGAVNSINWARILAQTVYYFLSYFHFLRQLPPSSSSSSLTSSSPSSSFPENVDLQYVVPTGNFGDILAGYYAKRMGLPIGKLVVATNENDILARFWRSGAYEKVDSSSSSSLSLSSPSPSASASSTPSQHAAAAAPAHPPAAGATAPALGASDGKQATDASGVKETLSPAMDILVSSNFERLLWYLAYENAQGQGRAKEASEESEEERKREAGRVVDAWMGSMKKDGRVQVPVGVLESARRDFLAERISDEEVSCLPSSFSLPFLSFPFLLFSFLFFSFLLVLLLWA</sequence>
<comment type="similarity">
    <text evidence="5 18">Belongs to the MCM family.</text>
</comment>
<dbReference type="GO" id="GO:0097373">
    <property type="term" value="C:MCM core complex"/>
    <property type="evidence" value="ECO:0007669"/>
    <property type="project" value="UniProtKB-ARBA"/>
</dbReference>
<dbReference type="GO" id="GO:0030170">
    <property type="term" value="F:pyridoxal phosphate binding"/>
    <property type="evidence" value="ECO:0007669"/>
    <property type="project" value="InterPro"/>
</dbReference>
<dbReference type="InterPro" id="IPR004450">
    <property type="entry name" value="Thr_synthase-like"/>
</dbReference>
<proteinExistence type="inferred from homology"/>
<evidence type="ECO:0000256" key="14">
    <source>
        <dbReference type="ARBA" id="ARBA00023125"/>
    </source>
</evidence>
<keyword evidence="15" id="KW-0456">Lyase</keyword>
<evidence type="ECO:0000256" key="19">
    <source>
        <dbReference type="SAM" id="MobiDB-lite"/>
    </source>
</evidence>
<keyword evidence="10" id="KW-0378">Hydrolase</keyword>
<dbReference type="OrthoDB" id="10251574at2759"/>
<dbReference type="InterPro" id="IPR033762">
    <property type="entry name" value="MCM_OB"/>
</dbReference>
<evidence type="ECO:0000313" key="22">
    <source>
        <dbReference type="EMBL" id="PPQ70327.1"/>
    </source>
</evidence>
<evidence type="ECO:0000256" key="7">
    <source>
        <dbReference type="ARBA" id="ARBA00022697"/>
    </source>
</evidence>
<dbReference type="PANTHER" id="PTHR11630:SF66">
    <property type="entry name" value="DNA REPLICATION LICENSING FACTOR MCM4"/>
    <property type="match status" value="1"/>
</dbReference>
<dbReference type="InterPro" id="IPR036052">
    <property type="entry name" value="TrpB-like_PALP_sf"/>
</dbReference>
<dbReference type="NCBIfam" id="TIGR00260">
    <property type="entry name" value="thrC"/>
    <property type="match status" value="1"/>
</dbReference>
<dbReference type="GO" id="GO:0031261">
    <property type="term" value="C:DNA replication preinitiation complex"/>
    <property type="evidence" value="ECO:0007669"/>
    <property type="project" value="UniProtKB-ARBA"/>
</dbReference>
<comment type="subcellular location">
    <subcellularLocation>
        <location evidence="2">Nucleus</location>
    </subcellularLocation>
</comment>
<dbReference type="Pfam" id="PF00493">
    <property type="entry name" value="MCM"/>
    <property type="match status" value="2"/>
</dbReference>
<dbReference type="GO" id="GO:0006271">
    <property type="term" value="P:DNA strand elongation involved in DNA replication"/>
    <property type="evidence" value="ECO:0007669"/>
    <property type="project" value="TreeGrafter"/>
</dbReference>
<evidence type="ECO:0000256" key="8">
    <source>
        <dbReference type="ARBA" id="ARBA00022705"/>
    </source>
</evidence>
<dbReference type="GO" id="GO:0000727">
    <property type="term" value="P:double-strand break repair via break-induced replication"/>
    <property type="evidence" value="ECO:0007669"/>
    <property type="project" value="TreeGrafter"/>
</dbReference>
<evidence type="ECO:0000256" key="13">
    <source>
        <dbReference type="ARBA" id="ARBA00022898"/>
    </source>
</evidence>
<dbReference type="GO" id="GO:0005656">
    <property type="term" value="C:nuclear pre-replicative complex"/>
    <property type="evidence" value="ECO:0007669"/>
    <property type="project" value="UniProtKB-ARBA"/>
</dbReference>
<dbReference type="GO" id="GO:0042555">
    <property type="term" value="C:MCM complex"/>
    <property type="evidence" value="ECO:0007669"/>
    <property type="project" value="InterPro"/>
</dbReference>
<keyword evidence="12 18" id="KW-0067">ATP-binding</keyword>
<evidence type="ECO:0000256" key="1">
    <source>
        <dbReference type="ARBA" id="ARBA00001933"/>
    </source>
</evidence>
<keyword evidence="13 17" id="KW-0663">Pyridoxal phosphate</keyword>
<dbReference type="InterPro" id="IPR008047">
    <property type="entry name" value="MCM_4"/>
</dbReference>
<dbReference type="SMART" id="SM00350">
    <property type="entry name" value="MCM"/>
    <property type="match status" value="1"/>
</dbReference>
<keyword evidence="6" id="KW-0028">Amino-acid biosynthesis</keyword>
<dbReference type="InterPro" id="IPR037158">
    <property type="entry name" value="Thr_synth_N_sf"/>
</dbReference>
<dbReference type="FunFam" id="3.30.1640.10:FF:000011">
    <property type="entry name" value="DNA helicase"/>
    <property type="match status" value="1"/>
</dbReference>
<dbReference type="CDD" id="cd01560">
    <property type="entry name" value="Thr-synth_2"/>
    <property type="match status" value="1"/>
</dbReference>
<dbReference type="GO" id="GO:0005524">
    <property type="term" value="F:ATP binding"/>
    <property type="evidence" value="ECO:0007669"/>
    <property type="project" value="UniProtKB-KW"/>
</dbReference>
<evidence type="ECO:0000256" key="12">
    <source>
        <dbReference type="ARBA" id="ARBA00022840"/>
    </source>
</evidence>
<reference evidence="22 23" key="1">
    <citation type="journal article" date="2018" name="Evol. Lett.">
        <title>Horizontal gene cluster transfer increased hallucinogenic mushroom diversity.</title>
        <authorList>
            <person name="Reynolds H.T."/>
            <person name="Vijayakumar V."/>
            <person name="Gluck-Thaler E."/>
            <person name="Korotkin H.B."/>
            <person name="Matheny P.B."/>
            <person name="Slot J.C."/>
        </authorList>
    </citation>
    <scope>NUCLEOTIDE SEQUENCE [LARGE SCALE GENOMIC DNA]</scope>
    <source>
        <strain evidence="22 23">SRW20</strain>
    </source>
</reference>
<dbReference type="FunFam" id="3.40.50.1100:FF:000024">
    <property type="entry name" value="Probable threonine synthase"/>
    <property type="match status" value="1"/>
</dbReference>
<feature type="compositionally biased region" description="Polar residues" evidence="19">
    <location>
        <begin position="23"/>
        <end position="33"/>
    </location>
</feature>
<dbReference type="InterPro" id="IPR000634">
    <property type="entry name" value="Ser/Thr_deHydtase_PyrdxlP-BS"/>
</dbReference>
<comment type="similarity">
    <text evidence="4">Belongs to the threonine synthase family.</text>
</comment>
<feature type="region of interest" description="Disordered" evidence="19">
    <location>
        <begin position="1"/>
        <end position="158"/>
    </location>
</feature>
<feature type="compositionally biased region" description="Low complexity" evidence="19">
    <location>
        <begin position="90"/>
        <end position="105"/>
    </location>
</feature>